<dbReference type="GO" id="GO:0047617">
    <property type="term" value="F:fatty acyl-CoA hydrolase activity"/>
    <property type="evidence" value="ECO:0007669"/>
    <property type="project" value="InterPro"/>
</dbReference>
<dbReference type="Proteomes" id="UP001309876">
    <property type="component" value="Unassembled WGS sequence"/>
</dbReference>
<dbReference type="CDD" id="cd03444">
    <property type="entry name" value="Thioesterase_II_repeat1"/>
    <property type="match status" value="1"/>
</dbReference>
<dbReference type="PANTHER" id="PTHR11066">
    <property type="entry name" value="ACYL-COA THIOESTERASE"/>
    <property type="match status" value="1"/>
</dbReference>
<dbReference type="PANTHER" id="PTHR11066:SF64">
    <property type="entry name" value="ACYL-COA THIOESTERASE (AFU_ORTHOLOGUE AFUA_1G12060)"/>
    <property type="match status" value="1"/>
</dbReference>
<dbReference type="InterPro" id="IPR003703">
    <property type="entry name" value="Acyl_CoA_thio"/>
</dbReference>
<dbReference type="EMBL" id="JAVRRJ010000004">
    <property type="protein sequence ID" value="KAK5085161.1"/>
    <property type="molecule type" value="Genomic_DNA"/>
</dbReference>
<organism evidence="4 5">
    <name type="scientific">Lithohypha guttulata</name>
    <dbReference type="NCBI Taxonomy" id="1690604"/>
    <lineage>
        <taxon>Eukaryota</taxon>
        <taxon>Fungi</taxon>
        <taxon>Dikarya</taxon>
        <taxon>Ascomycota</taxon>
        <taxon>Pezizomycotina</taxon>
        <taxon>Eurotiomycetes</taxon>
        <taxon>Chaetothyriomycetidae</taxon>
        <taxon>Chaetothyriales</taxon>
        <taxon>Trichomeriaceae</taxon>
        <taxon>Lithohypha</taxon>
    </lineage>
</organism>
<dbReference type="AlphaFoldDB" id="A0AAN7SYM1"/>
<reference evidence="4 5" key="1">
    <citation type="submission" date="2023-08" db="EMBL/GenBank/DDBJ databases">
        <title>Black Yeasts Isolated from many extreme environments.</title>
        <authorList>
            <person name="Coleine C."/>
            <person name="Stajich J.E."/>
            <person name="Selbmann L."/>
        </authorList>
    </citation>
    <scope>NUCLEOTIDE SEQUENCE [LARGE SCALE GENOMIC DNA]</scope>
    <source>
        <strain evidence="4 5">CCFEE 5910</strain>
    </source>
</reference>
<gene>
    <name evidence="4" type="ORF">LTR05_004440</name>
</gene>
<keyword evidence="5" id="KW-1185">Reference proteome</keyword>
<comment type="similarity">
    <text evidence="1">Belongs to the C/M/P thioester hydrolase family.</text>
</comment>
<accession>A0AAN7SYM1</accession>
<dbReference type="GO" id="GO:0009062">
    <property type="term" value="P:fatty acid catabolic process"/>
    <property type="evidence" value="ECO:0007669"/>
    <property type="project" value="TreeGrafter"/>
</dbReference>
<dbReference type="GO" id="GO:0006637">
    <property type="term" value="P:acyl-CoA metabolic process"/>
    <property type="evidence" value="ECO:0007669"/>
    <property type="project" value="InterPro"/>
</dbReference>
<dbReference type="Gene3D" id="2.40.160.210">
    <property type="entry name" value="Acyl-CoA thioesterase, double hotdog domain"/>
    <property type="match status" value="1"/>
</dbReference>
<comment type="caution">
    <text evidence="4">The sequence shown here is derived from an EMBL/GenBank/DDBJ whole genome shotgun (WGS) entry which is preliminary data.</text>
</comment>
<evidence type="ECO:0000256" key="2">
    <source>
        <dbReference type="ARBA" id="ARBA00022801"/>
    </source>
</evidence>
<dbReference type="InterPro" id="IPR049449">
    <property type="entry name" value="TesB_ACOT8-like_N"/>
</dbReference>
<evidence type="ECO:0000259" key="3">
    <source>
        <dbReference type="Pfam" id="PF13622"/>
    </source>
</evidence>
<dbReference type="GO" id="GO:0005782">
    <property type="term" value="C:peroxisomal matrix"/>
    <property type="evidence" value="ECO:0007669"/>
    <property type="project" value="TreeGrafter"/>
</dbReference>
<proteinExistence type="inferred from homology"/>
<feature type="domain" description="Acyl-CoA thioesterase-like N-terminal HotDog" evidence="3">
    <location>
        <begin position="54"/>
        <end position="138"/>
    </location>
</feature>
<dbReference type="InterPro" id="IPR029069">
    <property type="entry name" value="HotDog_dom_sf"/>
</dbReference>
<dbReference type="Pfam" id="PF13622">
    <property type="entry name" value="4HBT_3"/>
    <property type="match status" value="1"/>
</dbReference>
<dbReference type="SUPFAM" id="SSF54637">
    <property type="entry name" value="Thioesterase/thiol ester dehydrase-isomerase"/>
    <property type="match status" value="2"/>
</dbReference>
<dbReference type="InterPro" id="IPR042171">
    <property type="entry name" value="Acyl-CoA_hotdog"/>
</dbReference>
<name>A0AAN7SYM1_9EURO</name>
<evidence type="ECO:0000256" key="1">
    <source>
        <dbReference type="ARBA" id="ARBA00006538"/>
    </source>
</evidence>
<sequence>MASSTPHPPEYLTDSDWSKRHHAISLRKLMYLKTVPDKPDTFLSTSAAFPPTPAPRAYGGHVFAQSAWAAAHTVPFGLHVNSVTGYFLLIGNTHYAFEYRVRRVRDGGVYCLRQVEAFQNSKEGDFGKTPVFIAFVSFKRDERGKHRPGARGQRKDFQHQELLPDYLMEEYSRVLGRKGRFEEWPLCQGMDGIFPAGAMSLEKWKQRGNAYPGLEMRKVDMTGYNVKAVAGAIDDNGEAARKWRLLILYRIVLDEEEEMQHVKELAAEGKRKKTGADDVLNLHAIGHLYASDRNSLFLAQRALGFEKQLGQVGSLSHTVNFHTHASALSMVDTKVGRRKEYAQEAWCSNSGADRVCHNSRLWDVETGQILASTVQDGMMRMPVDWNGEIIDGDAILRKDAKL</sequence>
<evidence type="ECO:0000313" key="5">
    <source>
        <dbReference type="Proteomes" id="UP001309876"/>
    </source>
</evidence>
<evidence type="ECO:0000313" key="4">
    <source>
        <dbReference type="EMBL" id="KAK5085161.1"/>
    </source>
</evidence>
<keyword evidence="2" id="KW-0378">Hydrolase</keyword>
<dbReference type="CDD" id="cd03445">
    <property type="entry name" value="Thioesterase_II_repeat2"/>
    <property type="match status" value="1"/>
</dbReference>
<protein>
    <recommendedName>
        <fullName evidence="3">Acyl-CoA thioesterase-like N-terminal HotDog domain-containing protein</fullName>
    </recommendedName>
</protein>